<proteinExistence type="predicted"/>
<gene>
    <name evidence="1" type="ORF">ACFU0X_19780</name>
</gene>
<dbReference type="EMBL" id="JBHVBU010000054">
    <property type="protein sequence ID" value="MFE7965239.1"/>
    <property type="molecule type" value="Genomic_DNA"/>
</dbReference>
<evidence type="ECO:0000313" key="2">
    <source>
        <dbReference type="Proteomes" id="UP001600650"/>
    </source>
</evidence>
<reference evidence="1 2" key="1">
    <citation type="submission" date="2024-09" db="EMBL/GenBank/DDBJ databases">
        <title>The Natural Products Discovery Center: Release of the First 8490 Sequenced Strains for Exploring Actinobacteria Biosynthetic Diversity.</title>
        <authorList>
            <person name="Kalkreuter E."/>
            <person name="Kautsar S.A."/>
            <person name="Yang D."/>
            <person name="Bader C.D."/>
            <person name="Teijaro C.N."/>
            <person name="Fluegel L."/>
            <person name="Davis C.M."/>
            <person name="Simpson J.R."/>
            <person name="Lauterbach L."/>
            <person name="Steele A.D."/>
            <person name="Gui C."/>
            <person name="Meng S."/>
            <person name="Li G."/>
            <person name="Viehrig K."/>
            <person name="Ye F."/>
            <person name="Su P."/>
            <person name="Kiefer A.F."/>
            <person name="Nichols A."/>
            <person name="Cepeda A.J."/>
            <person name="Yan W."/>
            <person name="Fan B."/>
            <person name="Jiang Y."/>
            <person name="Adhikari A."/>
            <person name="Zheng C.-J."/>
            <person name="Schuster L."/>
            <person name="Cowan T.M."/>
            <person name="Smanski M.J."/>
            <person name="Chevrette M.G."/>
            <person name="De Carvalho L.P.S."/>
            <person name="Shen B."/>
        </authorList>
    </citation>
    <scope>NUCLEOTIDE SEQUENCE [LARGE SCALE GENOMIC DNA]</scope>
    <source>
        <strain evidence="1 2">NPDC057399</strain>
    </source>
</reference>
<keyword evidence="2" id="KW-1185">Reference proteome</keyword>
<dbReference type="RefSeq" id="WP_381727149.1">
    <property type="nucleotide sequence ID" value="NZ_JBHVBU010000054.1"/>
</dbReference>
<evidence type="ECO:0000313" key="1">
    <source>
        <dbReference type="EMBL" id="MFE7965239.1"/>
    </source>
</evidence>
<dbReference type="Proteomes" id="UP001600650">
    <property type="component" value="Unassembled WGS sequence"/>
</dbReference>
<accession>A0ABW6JJU5</accession>
<sequence length="204" mass="23012">MHPDFVHFSRRNPITGYVNRRKTAPVHFADAGRVVFVVGPDPGRGRLRITPVTSHFTVDGRNQWTNAPIERPVRYAETLDHARAVLAAWADEDDYDFERMRHTWHATQINPRALVSPIRLVDVSTTLCEAVRNNPNGHVLTIGDPHRPAYLNDGAVLATARRFSRTEGADFNGWIVEHGADYTDPLGSKRSATDYMKNLAYELV</sequence>
<protein>
    <submittedName>
        <fullName evidence="1">Uncharacterized protein</fullName>
    </submittedName>
</protein>
<comment type="caution">
    <text evidence="1">The sequence shown here is derived from an EMBL/GenBank/DDBJ whole genome shotgun (WGS) entry which is preliminary data.</text>
</comment>
<organism evidence="1 2">
    <name type="scientific">Streptomyces cellulosae</name>
    <dbReference type="NCBI Taxonomy" id="1968"/>
    <lineage>
        <taxon>Bacteria</taxon>
        <taxon>Bacillati</taxon>
        <taxon>Actinomycetota</taxon>
        <taxon>Actinomycetes</taxon>
        <taxon>Kitasatosporales</taxon>
        <taxon>Streptomycetaceae</taxon>
        <taxon>Streptomyces</taxon>
    </lineage>
</organism>
<name>A0ABW6JJU5_STRCE</name>